<feature type="transmembrane region" description="Helical" evidence="8">
    <location>
        <begin position="447"/>
        <end position="473"/>
    </location>
</feature>
<feature type="transmembrane region" description="Helical" evidence="8">
    <location>
        <begin position="143"/>
        <end position="166"/>
    </location>
</feature>
<accession>A0A0H3PEJ5</accession>
<dbReference type="PROSITE" id="PS50928">
    <property type="entry name" value="ABC_TM1"/>
    <property type="match status" value="2"/>
</dbReference>
<evidence type="ECO:0000256" key="7">
    <source>
        <dbReference type="ARBA" id="ARBA00023136"/>
    </source>
</evidence>
<dbReference type="GO" id="GO:0005886">
    <property type="term" value="C:plasma membrane"/>
    <property type="evidence" value="ECO:0007669"/>
    <property type="project" value="UniProtKB-SubCell"/>
</dbReference>
<feature type="transmembrane region" description="Helical" evidence="8">
    <location>
        <begin position="291"/>
        <end position="315"/>
    </location>
</feature>
<feature type="domain" description="ABC transmembrane type-1" evidence="9">
    <location>
        <begin position="65"/>
        <end position="262"/>
    </location>
</feature>
<feature type="transmembrane region" description="Helical" evidence="8">
    <location>
        <begin position="241"/>
        <end position="264"/>
    </location>
</feature>
<keyword evidence="3" id="KW-1003">Cell membrane</keyword>
<dbReference type="PANTHER" id="PTHR43357">
    <property type="entry name" value="INNER MEMBRANE ABC TRANSPORTER PERMEASE PROTEIN YDCV"/>
    <property type="match status" value="1"/>
</dbReference>
<evidence type="ECO:0000313" key="10">
    <source>
        <dbReference type="EMBL" id="EAQ73129.1"/>
    </source>
</evidence>
<feature type="transmembrane region" description="Helical" evidence="8">
    <location>
        <begin position="327"/>
        <end position="353"/>
    </location>
</feature>
<keyword evidence="7 8" id="KW-0472">Membrane</keyword>
<dbReference type="eggNOG" id="COG1178">
    <property type="taxonomic scope" value="Bacteria"/>
</dbReference>
<name>A0A0H3PEJ5_CAMJJ</name>
<evidence type="ECO:0000256" key="1">
    <source>
        <dbReference type="ARBA" id="ARBA00004429"/>
    </source>
</evidence>
<evidence type="ECO:0000256" key="6">
    <source>
        <dbReference type="ARBA" id="ARBA00022989"/>
    </source>
</evidence>
<evidence type="ECO:0000313" key="11">
    <source>
        <dbReference type="Proteomes" id="UP000000646"/>
    </source>
</evidence>
<feature type="transmembrane region" description="Helical" evidence="8">
    <location>
        <begin position="69"/>
        <end position="91"/>
    </location>
</feature>
<feature type="transmembrane region" description="Helical" evidence="8">
    <location>
        <begin position="103"/>
        <end position="123"/>
    </location>
</feature>
<dbReference type="GO" id="GO:0055085">
    <property type="term" value="P:transmembrane transport"/>
    <property type="evidence" value="ECO:0007669"/>
    <property type="project" value="InterPro"/>
</dbReference>
<evidence type="ECO:0000256" key="3">
    <source>
        <dbReference type="ARBA" id="ARBA00022475"/>
    </source>
</evidence>
<keyword evidence="4" id="KW-0997">Cell inner membrane</keyword>
<dbReference type="Gene3D" id="1.10.3720.10">
    <property type="entry name" value="MetI-like"/>
    <property type="match status" value="2"/>
</dbReference>
<dbReference type="SUPFAM" id="SSF161098">
    <property type="entry name" value="MetI-like"/>
    <property type="match status" value="2"/>
</dbReference>
<protein>
    <submittedName>
        <fullName evidence="10">Iron ABC transporter, permease protein</fullName>
    </submittedName>
</protein>
<comment type="subcellular location">
    <subcellularLocation>
        <location evidence="1">Cell inner membrane</location>
        <topology evidence="1">Multi-pass membrane protein</topology>
    </subcellularLocation>
    <subcellularLocation>
        <location evidence="8">Cell membrane</location>
        <topology evidence="8">Multi-pass membrane protein</topology>
    </subcellularLocation>
</comment>
<feature type="transmembrane region" description="Helical" evidence="8">
    <location>
        <begin position="374"/>
        <end position="394"/>
    </location>
</feature>
<evidence type="ECO:0000256" key="2">
    <source>
        <dbReference type="ARBA" id="ARBA00022448"/>
    </source>
</evidence>
<dbReference type="KEGG" id="cjj:CJJ81176_0210"/>
<dbReference type="CDD" id="cd06261">
    <property type="entry name" value="TM_PBP2"/>
    <property type="match status" value="2"/>
</dbReference>
<evidence type="ECO:0000256" key="5">
    <source>
        <dbReference type="ARBA" id="ARBA00022692"/>
    </source>
</evidence>
<keyword evidence="5 8" id="KW-0812">Transmembrane</keyword>
<feature type="transmembrane region" description="Helical" evidence="8">
    <location>
        <begin position="406"/>
        <end position="426"/>
    </location>
</feature>
<evidence type="ECO:0000256" key="8">
    <source>
        <dbReference type="RuleBase" id="RU363032"/>
    </source>
</evidence>
<sequence>MYKTLKYYKLGAILLALFLALPIFGIFAELFYILFQNFNTSNLTQFSSIKENLSHFFDYLFLKFIKDTFIISMGVLCLSLILGVSSAYLIANYDFYFCKILEKLLILPLAIPAYILAFVYVGIMDFQGFFHENFGFRIDFFNHYGVIFVLAISLYPYIYLFAKTAFKSEAKEAYEVAKIMKYSEFRIFTRVALLSARPAIFSGALLVLMETLSDYGASAYLGVDTFSAGIFKLWYDLNDSYSSSVLSGILMLFVFLIMYVDYYYKNKHHYSFNQNLALFIKKRKLNPIKQILSCIYCFMIAFVGFILPFIWLVYWGLKDHKLFESQFYIISFQTIILALVTALITTFLAYFLMFSSRIVKNHFFNLFILKISSLGYSIPAAALGISIIVLFVFLDKIFHMSLLGNSLLVLVFAYVIRFLASAIYSLEGGYNKIHLNIDEASLNLRTSYFILFFKIHTPLMKHFLFLAFIIVFIDTIKELPLSRILAPFGFETLSVKAFWFASDERIYDAALPSLFIVFLSLMVVVWMDKITRKDDVRN</sequence>
<comment type="similarity">
    <text evidence="8">Belongs to the binding-protein-dependent transport system permease family.</text>
</comment>
<evidence type="ECO:0000256" key="4">
    <source>
        <dbReference type="ARBA" id="ARBA00022519"/>
    </source>
</evidence>
<dbReference type="EMBL" id="CP000538">
    <property type="protein sequence ID" value="EAQ73129.1"/>
    <property type="molecule type" value="Genomic_DNA"/>
</dbReference>
<dbReference type="HOGENOM" id="CLU_021838_0_2_7"/>
<feature type="transmembrane region" description="Helical" evidence="8">
    <location>
        <begin position="187"/>
        <end position="209"/>
    </location>
</feature>
<dbReference type="InterPro" id="IPR000515">
    <property type="entry name" value="MetI-like"/>
</dbReference>
<dbReference type="PANTHER" id="PTHR43357:SF3">
    <property type="entry name" value="FE(3+)-TRANSPORT SYSTEM PERMEASE PROTEIN FBPB 2"/>
    <property type="match status" value="1"/>
</dbReference>
<evidence type="ECO:0000259" key="9">
    <source>
        <dbReference type="PROSITE" id="PS50928"/>
    </source>
</evidence>
<dbReference type="RefSeq" id="WP_002869056.1">
    <property type="nucleotide sequence ID" value="NC_008787.1"/>
</dbReference>
<keyword evidence="2 8" id="KW-0813">Transport</keyword>
<reference evidence="11" key="1">
    <citation type="submission" date="2006-12" db="EMBL/GenBank/DDBJ databases">
        <authorList>
            <person name="Fouts D.E."/>
            <person name="Nelson K.E."/>
            <person name="Sebastian Y."/>
        </authorList>
    </citation>
    <scope>NUCLEOTIDE SEQUENCE [LARGE SCALE GENOMIC DNA]</scope>
    <source>
        <strain evidence="11">81-176</strain>
    </source>
</reference>
<dbReference type="Proteomes" id="UP000000646">
    <property type="component" value="Chromosome"/>
</dbReference>
<organism evidence="10 11">
    <name type="scientific">Campylobacter jejuni subsp. jejuni serotype O:23/36 (strain 81-176)</name>
    <dbReference type="NCBI Taxonomy" id="354242"/>
    <lineage>
        <taxon>Bacteria</taxon>
        <taxon>Pseudomonadati</taxon>
        <taxon>Campylobacterota</taxon>
        <taxon>Epsilonproteobacteria</taxon>
        <taxon>Campylobacterales</taxon>
        <taxon>Campylobacteraceae</taxon>
        <taxon>Campylobacter</taxon>
    </lineage>
</organism>
<dbReference type="AlphaFoldDB" id="A0A0H3PEJ5"/>
<keyword evidence="6 8" id="KW-1133">Transmembrane helix</keyword>
<gene>
    <name evidence="10" type="ordered locus">CJJ81176_0210</name>
</gene>
<feature type="transmembrane region" description="Helical" evidence="8">
    <location>
        <begin position="509"/>
        <end position="527"/>
    </location>
</feature>
<feature type="transmembrane region" description="Helical" evidence="8">
    <location>
        <begin position="12"/>
        <end position="35"/>
    </location>
</feature>
<dbReference type="InterPro" id="IPR035906">
    <property type="entry name" value="MetI-like_sf"/>
</dbReference>
<dbReference type="Pfam" id="PF00528">
    <property type="entry name" value="BPD_transp_1"/>
    <property type="match status" value="1"/>
</dbReference>
<feature type="domain" description="ABC transmembrane type-1" evidence="9">
    <location>
        <begin position="331"/>
        <end position="527"/>
    </location>
</feature>
<proteinExistence type="inferred from homology"/>